<dbReference type="Gene3D" id="3.90.1580.10">
    <property type="entry name" value="paralog of FGE (formylglycine-generating enzyme)"/>
    <property type="match status" value="1"/>
</dbReference>
<dbReference type="PANTHER" id="PTHR23150">
    <property type="entry name" value="SULFATASE MODIFYING FACTOR 1, 2"/>
    <property type="match status" value="1"/>
</dbReference>
<dbReference type="SUPFAM" id="SSF56436">
    <property type="entry name" value="C-type lectin-like"/>
    <property type="match status" value="1"/>
</dbReference>
<proteinExistence type="predicted"/>
<dbReference type="GO" id="GO:0120147">
    <property type="term" value="F:formylglycine-generating oxidase activity"/>
    <property type="evidence" value="ECO:0007669"/>
    <property type="project" value="TreeGrafter"/>
</dbReference>
<dbReference type="RefSeq" id="WP_096717934.1">
    <property type="nucleotide sequence ID" value="NZ_MTZV01000002.1"/>
</dbReference>
<dbReference type="Pfam" id="PF03781">
    <property type="entry name" value="FGE-sulfatase"/>
    <property type="match status" value="1"/>
</dbReference>
<dbReference type="OrthoDB" id="9768004at2"/>
<dbReference type="InterPro" id="IPR016187">
    <property type="entry name" value="CTDL_fold"/>
</dbReference>
<protein>
    <submittedName>
        <fullName evidence="2">Protein NirV</fullName>
    </submittedName>
</protein>
<reference evidence="2 3" key="1">
    <citation type="submission" date="2017-01" db="EMBL/GenBank/DDBJ databases">
        <title>Whole-Genome Shotgun Sequencing of Two beta-Proteobacterial Species in Search of the Bulgecin Biosynthetic Cluster.</title>
        <authorList>
            <person name="Horsman M.E."/>
            <person name="Marous D.R."/>
            <person name="Li R."/>
            <person name="Oliver R.A."/>
            <person name="Byun B."/>
            <person name="Emrich S.J."/>
            <person name="Boggess B."/>
            <person name="Townsend C.A."/>
            <person name="Mobashery S."/>
        </authorList>
    </citation>
    <scope>NUCLEOTIDE SEQUENCE [LARGE SCALE GENOMIC DNA]</scope>
    <source>
        <strain evidence="2 3">ATCC 31363</strain>
    </source>
</reference>
<dbReference type="InterPro" id="IPR051043">
    <property type="entry name" value="Sulfatase_Mod_Factor_Kinase"/>
</dbReference>
<feature type="domain" description="Sulfatase-modifying factor enzyme-like" evidence="1">
    <location>
        <begin position="2"/>
        <end position="244"/>
    </location>
</feature>
<evidence type="ECO:0000313" key="3">
    <source>
        <dbReference type="Proteomes" id="UP000218022"/>
    </source>
</evidence>
<dbReference type="AlphaFoldDB" id="A0A2A4F630"/>
<evidence type="ECO:0000259" key="1">
    <source>
        <dbReference type="Pfam" id="PF03781"/>
    </source>
</evidence>
<dbReference type="PANTHER" id="PTHR23150:SF19">
    <property type="entry name" value="FORMYLGLYCINE-GENERATING ENZYME"/>
    <property type="match status" value="1"/>
</dbReference>
<name>A0A2A4F630_9BURK</name>
<dbReference type="InterPro" id="IPR005532">
    <property type="entry name" value="SUMF_dom"/>
</dbReference>
<dbReference type="Proteomes" id="UP000218022">
    <property type="component" value="Unassembled WGS sequence"/>
</dbReference>
<organism evidence="2 3">
    <name type="scientific">Paraburkholderia acidicola</name>
    <dbReference type="NCBI Taxonomy" id="1912599"/>
    <lineage>
        <taxon>Bacteria</taxon>
        <taxon>Pseudomonadati</taxon>
        <taxon>Pseudomonadota</taxon>
        <taxon>Betaproteobacteria</taxon>
        <taxon>Burkholderiales</taxon>
        <taxon>Burkholderiaceae</taxon>
        <taxon>Paraburkholderia</taxon>
    </lineage>
</organism>
<comment type="caution">
    <text evidence="2">The sequence shown here is derived from an EMBL/GenBank/DDBJ whole genome shotgun (WGS) entry which is preliminary data.</text>
</comment>
<evidence type="ECO:0000313" key="2">
    <source>
        <dbReference type="EMBL" id="PCE28152.1"/>
    </source>
</evidence>
<accession>A0A2A4F630</accession>
<sequence>MTEMIFVENVRFLRGSKNFRNEAPVVEIELSPYWIDKYPVTNGRFSNFIQSGGYSTRELWTELGWSFIQSRGIQKPLYWEDAAWNQPDQPVTGVSWWEALAFAKSEEKTLPTEAQWEYAAGKGQVIYPWGDEIPSPELANYAPGCEPAELHRRSTVVYEHPKGISRIGCYDMAGNLNEWCIDNISQNYLWDFYKQNPVFLSDEDAPHVVKGGSGLHDEDCLRCASRDYYRPEIRDNIVGIRCVRNKRA</sequence>
<dbReference type="InterPro" id="IPR042095">
    <property type="entry name" value="SUMF_sf"/>
</dbReference>
<gene>
    <name evidence="2" type="ORF">BWP39_06475</name>
</gene>
<dbReference type="EMBL" id="MTZV01000002">
    <property type="protein sequence ID" value="PCE28152.1"/>
    <property type="molecule type" value="Genomic_DNA"/>
</dbReference>